<dbReference type="Pfam" id="PF14322">
    <property type="entry name" value="SusD-like_3"/>
    <property type="match status" value="1"/>
</dbReference>
<dbReference type="InterPro" id="IPR012944">
    <property type="entry name" value="SusD_RagB_dom"/>
</dbReference>
<sequence length="480" mass="52585">MKKYILTLGIFTLIGVTSCSDKELELSPYNSVTDSQAFETETDFGNAARGMYARNVGGLSGLSGGSYYAGSSISLPDVMSDNAIMSRTGRLSNRFFHEWRYNGDIAWDLWTQAYSSIRRANGILVNINKLPDGTAKNNFKGEALAVRALAHFDMVKLYGKAFTQASDADLGVPFVTSTDPTARPARETVKSNYAKIEADLVEAASLIGSGNGIYRFNKAAVYGLLSRLYLYEAQWQKAADAATQSLALSSSPGSLANFSSIWKDASNDGVLLKLQIVDKDGVSPGVEYSQSSASGVRSEYVVDFELFRLYKDNDVRKTAYIGSSTFGGFRYNNIIKYFGRATGNANVVDPKVIRVAEVLLNRAEALAQLNKDADALRDLNTLRASRYIGFVADDNQEGGTALKTEIDLQRRLELAFEGHRFFDIKRKGLSIARSNWGDRFDGTGTTYGFKTLTAGDAKFQLPIPTNEIRTNANVTQNPGY</sequence>
<proteinExistence type="inferred from homology"/>
<keyword evidence="4" id="KW-0472">Membrane</keyword>
<dbReference type="PROSITE" id="PS51257">
    <property type="entry name" value="PROKAR_LIPOPROTEIN"/>
    <property type="match status" value="1"/>
</dbReference>
<dbReference type="InterPro" id="IPR011990">
    <property type="entry name" value="TPR-like_helical_dom_sf"/>
</dbReference>
<comment type="similarity">
    <text evidence="2">Belongs to the SusD family.</text>
</comment>
<reference evidence="8 9" key="1">
    <citation type="submission" date="2020-08" db="EMBL/GenBank/DDBJ databases">
        <title>Functional genomics of gut bacteria from endangered species of beetles.</title>
        <authorList>
            <person name="Carlos-Shanley C."/>
        </authorList>
    </citation>
    <scope>NUCLEOTIDE SEQUENCE [LARGE SCALE GENOMIC DNA]</scope>
    <source>
        <strain evidence="8 9">S00070</strain>
    </source>
</reference>
<feature type="domain" description="RagB/SusD" evidence="6">
    <location>
        <begin position="321"/>
        <end position="480"/>
    </location>
</feature>
<organism evidence="8 9">
    <name type="scientific">Arcicella rosea</name>
    <dbReference type="NCBI Taxonomy" id="502909"/>
    <lineage>
        <taxon>Bacteria</taxon>
        <taxon>Pseudomonadati</taxon>
        <taxon>Bacteroidota</taxon>
        <taxon>Cytophagia</taxon>
        <taxon>Cytophagales</taxon>
        <taxon>Flectobacillaceae</taxon>
        <taxon>Arcicella</taxon>
    </lineage>
</organism>
<dbReference type="SUPFAM" id="SSF48452">
    <property type="entry name" value="TPR-like"/>
    <property type="match status" value="1"/>
</dbReference>
<evidence type="ECO:0000256" key="5">
    <source>
        <dbReference type="ARBA" id="ARBA00023237"/>
    </source>
</evidence>
<gene>
    <name evidence="8" type="ORF">HNP25_003461</name>
</gene>
<keyword evidence="9" id="KW-1185">Reference proteome</keyword>
<protein>
    <recommendedName>
        <fullName evidence="10">Starch-binding associating with outer membrane</fullName>
    </recommendedName>
</protein>
<name>A0A841EZ61_9BACT</name>
<evidence type="ECO:0000256" key="1">
    <source>
        <dbReference type="ARBA" id="ARBA00004442"/>
    </source>
</evidence>
<keyword evidence="3" id="KW-0732">Signal</keyword>
<feature type="domain" description="SusD-like N-terminal" evidence="7">
    <location>
        <begin position="77"/>
        <end position="230"/>
    </location>
</feature>
<keyword evidence="5" id="KW-0998">Cell outer membrane</keyword>
<evidence type="ECO:0000259" key="6">
    <source>
        <dbReference type="Pfam" id="PF07980"/>
    </source>
</evidence>
<dbReference type="Gene3D" id="1.25.40.390">
    <property type="match status" value="1"/>
</dbReference>
<evidence type="ECO:0000256" key="4">
    <source>
        <dbReference type="ARBA" id="ARBA00023136"/>
    </source>
</evidence>
<comment type="subcellular location">
    <subcellularLocation>
        <location evidence="1">Cell outer membrane</location>
    </subcellularLocation>
</comment>
<evidence type="ECO:0000256" key="3">
    <source>
        <dbReference type="ARBA" id="ARBA00022729"/>
    </source>
</evidence>
<evidence type="ECO:0000313" key="9">
    <source>
        <dbReference type="Proteomes" id="UP000524404"/>
    </source>
</evidence>
<evidence type="ECO:0000259" key="7">
    <source>
        <dbReference type="Pfam" id="PF14322"/>
    </source>
</evidence>
<comment type="caution">
    <text evidence="8">The sequence shown here is derived from an EMBL/GenBank/DDBJ whole genome shotgun (WGS) entry which is preliminary data.</text>
</comment>
<evidence type="ECO:0000256" key="2">
    <source>
        <dbReference type="ARBA" id="ARBA00006275"/>
    </source>
</evidence>
<dbReference type="Gene3D" id="2.20.20.130">
    <property type="match status" value="1"/>
</dbReference>
<dbReference type="Gene3D" id="1.25.40.900">
    <property type="match status" value="1"/>
</dbReference>
<dbReference type="Proteomes" id="UP000524404">
    <property type="component" value="Unassembled WGS sequence"/>
</dbReference>
<dbReference type="AlphaFoldDB" id="A0A841EZ61"/>
<dbReference type="Pfam" id="PF07980">
    <property type="entry name" value="SusD_RagB"/>
    <property type="match status" value="1"/>
</dbReference>
<dbReference type="InterPro" id="IPR033985">
    <property type="entry name" value="SusD-like_N"/>
</dbReference>
<dbReference type="CDD" id="cd08977">
    <property type="entry name" value="SusD"/>
    <property type="match status" value="1"/>
</dbReference>
<evidence type="ECO:0000313" key="8">
    <source>
        <dbReference type="EMBL" id="MBB6004791.1"/>
    </source>
</evidence>
<dbReference type="RefSeq" id="WP_184136035.1">
    <property type="nucleotide sequence ID" value="NZ_JACHKT010000029.1"/>
</dbReference>
<evidence type="ECO:0008006" key="10">
    <source>
        <dbReference type="Google" id="ProtNLM"/>
    </source>
</evidence>
<dbReference type="EMBL" id="JACHKT010000029">
    <property type="protein sequence ID" value="MBB6004791.1"/>
    <property type="molecule type" value="Genomic_DNA"/>
</dbReference>
<dbReference type="GO" id="GO:0009279">
    <property type="term" value="C:cell outer membrane"/>
    <property type="evidence" value="ECO:0007669"/>
    <property type="project" value="UniProtKB-SubCell"/>
</dbReference>
<accession>A0A841EZ61</accession>